<feature type="binding site" evidence="7">
    <location>
        <position position="129"/>
    </location>
    <ligand>
        <name>[2Fe-2S] cluster</name>
        <dbReference type="ChEBI" id="CHEBI:190135"/>
    </ligand>
</feature>
<dbReference type="PANTHER" id="PTHR43342:SF2">
    <property type="entry name" value="POTENTIAL NAD-REDUCING HYDROGENASE SUBUNIT"/>
    <property type="match status" value="1"/>
</dbReference>
<gene>
    <name evidence="8" type="ORF">SAMN06296020_102302</name>
</gene>
<dbReference type="InterPro" id="IPR036249">
    <property type="entry name" value="Thioredoxin-like_sf"/>
</dbReference>
<keyword evidence="4 7" id="KW-0408">Iron</keyword>
<dbReference type="Proteomes" id="UP001158066">
    <property type="component" value="Unassembled WGS sequence"/>
</dbReference>
<reference evidence="8" key="1">
    <citation type="submission" date="2017-05" db="EMBL/GenBank/DDBJ databases">
        <authorList>
            <person name="Varghese N."/>
            <person name="Submissions S."/>
        </authorList>
    </citation>
    <scope>NUCLEOTIDE SEQUENCE</scope>
    <source>
        <strain evidence="8">Su22</strain>
    </source>
</reference>
<dbReference type="InterPro" id="IPR042128">
    <property type="entry name" value="NuoE_dom"/>
</dbReference>
<evidence type="ECO:0000256" key="1">
    <source>
        <dbReference type="ARBA" id="ARBA00010643"/>
    </source>
</evidence>
<evidence type="ECO:0000256" key="6">
    <source>
        <dbReference type="ARBA" id="ARBA00034078"/>
    </source>
</evidence>
<comment type="caution">
    <text evidence="8">The sequence shown here is derived from an EMBL/GenBank/DDBJ whole genome shotgun (WGS) entry which is preliminary data.</text>
</comment>
<dbReference type="SUPFAM" id="SSF52833">
    <property type="entry name" value="Thioredoxin-like"/>
    <property type="match status" value="1"/>
</dbReference>
<dbReference type="Gene3D" id="3.40.30.10">
    <property type="entry name" value="Glutaredoxin"/>
    <property type="match status" value="1"/>
</dbReference>
<dbReference type="Gene3D" id="1.10.10.1590">
    <property type="entry name" value="NADH-quinone oxidoreductase subunit E"/>
    <property type="match status" value="1"/>
</dbReference>
<evidence type="ECO:0000256" key="7">
    <source>
        <dbReference type="PIRSR" id="PIRSR000216-1"/>
    </source>
</evidence>
<evidence type="ECO:0000313" key="9">
    <source>
        <dbReference type="Proteomes" id="UP001158066"/>
    </source>
</evidence>
<keyword evidence="3 7" id="KW-0479">Metal-binding</keyword>
<feature type="binding site" evidence="7">
    <location>
        <position position="125"/>
    </location>
    <ligand>
        <name>[2Fe-2S] cluster</name>
        <dbReference type="ChEBI" id="CHEBI:190135"/>
    </ligand>
</feature>
<dbReference type="PIRSF" id="PIRSF000216">
    <property type="entry name" value="NADH_DH_24kDa"/>
    <property type="match status" value="1"/>
</dbReference>
<evidence type="ECO:0000256" key="4">
    <source>
        <dbReference type="ARBA" id="ARBA00023004"/>
    </source>
</evidence>
<sequence length="162" mass="17870">MAKEFLTEENFQKLDEVILRHKNRQGALMPVLQEAQDIFGCLPIEVQRQISEGIKIPMSEIYGVVTFYSQFTLEPKGEYTISICMGTACYVRGAKPMVEKVAEMLGIAPGETSADAKFSLVATRCIGACGLAPILTVNEDVYGRLTLEDIPGIVEKYQKEGS</sequence>
<protein>
    <submittedName>
        <fullName evidence="8">NADH-quinone oxidoreductase subunit E</fullName>
    </submittedName>
</protein>
<dbReference type="RefSeq" id="WP_283408205.1">
    <property type="nucleotide sequence ID" value="NZ_FXUF01000002.1"/>
</dbReference>
<dbReference type="CDD" id="cd03064">
    <property type="entry name" value="TRX_Fd_NuoE"/>
    <property type="match status" value="1"/>
</dbReference>
<dbReference type="GO" id="GO:0046872">
    <property type="term" value="F:metal ion binding"/>
    <property type="evidence" value="ECO:0007669"/>
    <property type="project" value="UniProtKB-KW"/>
</dbReference>
<comment type="cofactor">
    <cofactor evidence="7">
        <name>[2Fe-2S] cluster</name>
        <dbReference type="ChEBI" id="CHEBI:190135"/>
    </cofactor>
    <text evidence="7">Binds 1 [2Fe-2S] cluster.</text>
</comment>
<keyword evidence="9" id="KW-1185">Reference proteome</keyword>
<evidence type="ECO:0000313" key="8">
    <source>
        <dbReference type="EMBL" id="SMP45397.1"/>
    </source>
</evidence>
<feature type="binding site" evidence="7">
    <location>
        <position position="84"/>
    </location>
    <ligand>
        <name>[2Fe-2S] cluster</name>
        <dbReference type="ChEBI" id="CHEBI:190135"/>
    </ligand>
</feature>
<name>A0AA45WU41_9CLOT</name>
<keyword evidence="5 7" id="KW-0411">Iron-sulfur</keyword>
<dbReference type="GO" id="GO:0051537">
    <property type="term" value="F:2 iron, 2 sulfur cluster binding"/>
    <property type="evidence" value="ECO:0007669"/>
    <property type="project" value="UniProtKB-KW"/>
</dbReference>
<comment type="similarity">
    <text evidence="1">Belongs to the complex I 24 kDa subunit family.</text>
</comment>
<evidence type="ECO:0000256" key="2">
    <source>
        <dbReference type="ARBA" id="ARBA00022714"/>
    </source>
</evidence>
<dbReference type="EMBL" id="FXUF01000002">
    <property type="protein sequence ID" value="SMP45397.1"/>
    <property type="molecule type" value="Genomic_DNA"/>
</dbReference>
<organism evidence="8 9">
    <name type="scientific">Anoxynatronum buryatiense</name>
    <dbReference type="NCBI Taxonomy" id="489973"/>
    <lineage>
        <taxon>Bacteria</taxon>
        <taxon>Bacillati</taxon>
        <taxon>Bacillota</taxon>
        <taxon>Clostridia</taxon>
        <taxon>Eubacteriales</taxon>
        <taxon>Clostridiaceae</taxon>
        <taxon>Anoxynatronum</taxon>
    </lineage>
</organism>
<comment type="cofactor">
    <cofactor evidence="6">
        <name>[2Fe-2S] cluster</name>
        <dbReference type="ChEBI" id="CHEBI:190135"/>
    </cofactor>
</comment>
<dbReference type="GO" id="GO:0016491">
    <property type="term" value="F:oxidoreductase activity"/>
    <property type="evidence" value="ECO:0007669"/>
    <property type="project" value="InterPro"/>
</dbReference>
<keyword evidence="2 7" id="KW-0001">2Fe-2S</keyword>
<feature type="binding site" evidence="7">
    <location>
        <position position="89"/>
    </location>
    <ligand>
        <name>[2Fe-2S] cluster</name>
        <dbReference type="ChEBI" id="CHEBI:190135"/>
    </ligand>
</feature>
<evidence type="ECO:0000256" key="3">
    <source>
        <dbReference type="ARBA" id="ARBA00022723"/>
    </source>
</evidence>
<evidence type="ECO:0000256" key="5">
    <source>
        <dbReference type="ARBA" id="ARBA00023014"/>
    </source>
</evidence>
<dbReference type="InterPro" id="IPR002023">
    <property type="entry name" value="NuoE-like"/>
</dbReference>
<dbReference type="Pfam" id="PF01257">
    <property type="entry name" value="2Fe-2S_thioredx"/>
    <property type="match status" value="1"/>
</dbReference>
<dbReference type="InterPro" id="IPR028431">
    <property type="entry name" value="NADP_DH_HndA-like"/>
</dbReference>
<dbReference type="AlphaFoldDB" id="A0AA45WU41"/>
<dbReference type="InterPro" id="IPR041921">
    <property type="entry name" value="NuoE_N"/>
</dbReference>
<accession>A0AA45WU41</accession>
<proteinExistence type="inferred from homology"/>
<dbReference type="PANTHER" id="PTHR43342">
    <property type="entry name" value="NADH-QUINONE OXIDOREDUCTASE, E SUBUNIT"/>
    <property type="match status" value="1"/>
</dbReference>